<accession>A0A8X6TQA2</accession>
<keyword evidence="2" id="KW-1185">Reference proteome</keyword>
<evidence type="ECO:0000313" key="1">
    <source>
        <dbReference type="EMBL" id="GFT39648.1"/>
    </source>
</evidence>
<name>A0A8X6TQA2_NEPPI</name>
<evidence type="ECO:0000313" key="2">
    <source>
        <dbReference type="Proteomes" id="UP000887013"/>
    </source>
</evidence>
<dbReference type="AlphaFoldDB" id="A0A8X6TQA2"/>
<gene>
    <name evidence="1" type="primary">X975_05852</name>
    <name evidence="1" type="ORF">NPIL_538991</name>
</gene>
<reference evidence="1" key="1">
    <citation type="submission" date="2020-08" db="EMBL/GenBank/DDBJ databases">
        <title>Multicomponent nature underlies the extraordinary mechanical properties of spider dragline silk.</title>
        <authorList>
            <person name="Kono N."/>
            <person name="Nakamura H."/>
            <person name="Mori M."/>
            <person name="Yoshida Y."/>
            <person name="Ohtoshi R."/>
            <person name="Malay A.D."/>
            <person name="Moran D.A.P."/>
            <person name="Tomita M."/>
            <person name="Numata K."/>
            <person name="Arakawa K."/>
        </authorList>
    </citation>
    <scope>NUCLEOTIDE SEQUENCE</scope>
</reference>
<protein>
    <submittedName>
        <fullName evidence="1">DUF5641 domain-containing protein</fullName>
    </submittedName>
</protein>
<dbReference type="InterPro" id="IPR008042">
    <property type="entry name" value="Retrotrans_Pao"/>
</dbReference>
<comment type="caution">
    <text evidence="1">The sequence shown here is derived from an EMBL/GenBank/DDBJ whole genome shotgun (WGS) entry which is preliminary data.</text>
</comment>
<sequence>MKIPCLDLLKSLSTYLATACFDLRGWEHASLKIGRDPSDPIPVLGLLWNKDEDNIFCDTAVLKCSSFDLTRRNVLSIVHKIFDSLCVLSPATLIPKLLIQRSWNLKIGWDTALPDDYQR</sequence>
<dbReference type="Proteomes" id="UP000887013">
    <property type="component" value="Unassembled WGS sequence"/>
</dbReference>
<proteinExistence type="predicted"/>
<organism evidence="1 2">
    <name type="scientific">Nephila pilipes</name>
    <name type="common">Giant wood spider</name>
    <name type="synonym">Nephila maculata</name>
    <dbReference type="NCBI Taxonomy" id="299642"/>
    <lineage>
        <taxon>Eukaryota</taxon>
        <taxon>Metazoa</taxon>
        <taxon>Ecdysozoa</taxon>
        <taxon>Arthropoda</taxon>
        <taxon>Chelicerata</taxon>
        <taxon>Arachnida</taxon>
        <taxon>Araneae</taxon>
        <taxon>Araneomorphae</taxon>
        <taxon>Entelegynae</taxon>
        <taxon>Araneoidea</taxon>
        <taxon>Nephilidae</taxon>
        <taxon>Nephila</taxon>
    </lineage>
</organism>
<dbReference type="OrthoDB" id="6433206at2759"/>
<dbReference type="PANTHER" id="PTHR47331">
    <property type="entry name" value="PHD-TYPE DOMAIN-CONTAINING PROTEIN"/>
    <property type="match status" value="1"/>
</dbReference>
<dbReference type="Pfam" id="PF05380">
    <property type="entry name" value="Peptidase_A17"/>
    <property type="match status" value="1"/>
</dbReference>
<dbReference type="EMBL" id="BMAW01063307">
    <property type="protein sequence ID" value="GFT39648.1"/>
    <property type="molecule type" value="Genomic_DNA"/>
</dbReference>